<protein>
    <recommendedName>
        <fullName evidence="3">Lipoprotein</fullName>
    </recommendedName>
</protein>
<evidence type="ECO:0000313" key="2">
    <source>
        <dbReference type="Proteomes" id="UP000747074"/>
    </source>
</evidence>
<gene>
    <name evidence="1" type="ORF">K8V07_06900</name>
</gene>
<dbReference type="Proteomes" id="UP000747074">
    <property type="component" value="Unassembled WGS sequence"/>
</dbReference>
<sequence length="354" mass="40684">MKTKVNLFVTTLLSILLYGCNIKPFSPKLSEDDVIKTTVKVLSAFEFKVNHMDEVDFKKEVEDICKDWERTNNDSTFLCKISEDLNCQIFPLETNDGVHLYLTFYTKNIALGRAESVALYNRMRALALESSLISANEIYTGFWSRPYGYFYKTTDIKTKEEIYDNGIEYICDYSIPKKETNIEKTVYQKKEKIPVMVPIEKVSSATTEDKDIRFEYSMGAYCEVDSAKEIELISFCRFTNFGATEKYLIEFILPMKDSNGSVSGWEEFKINAEFQKKDSSYKEGIAYVYNGKDATDTNYTITTYNQELRVFCEGKAASVKSIADNGISNSNKLIKHSIRIQNQYGADFIIFPLK</sequence>
<reference evidence="1" key="1">
    <citation type="journal article" date="2021" name="PeerJ">
        <title>Extensive microbial diversity within the chicken gut microbiome revealed by metagenomics and culture.</title>
        <authorList>
            <person name="Gilroy R."/>
            <person name="Ravi A."/>
            <person name="Getino M."/>
            <person name="Pursley I."/>
            <person name="Horton D.L."/>
            <person name="Alikhan N.F."/>
            <person name="Baker D."/>
            <person name="Gharbi K."/>
            <person name="Hall N."/>
            <person name="Watson M."/>
            <person name="Adriaenssens E.M."/>
            <person name="Foster-Nyarko E."/>
            <person name="Jarju S."/>
            <person name="Secka A."/>
            <person name="Antonio M."/>
            <person name="Oren A."/>
            <person name="Chaudhuri R.R."/>
            <person name="La Ragione R."/>
            <person name="Hildebrand F."/>
            <person name="Pallen M.J."/>
        </authorList>
    </citation>
    <scope>NUCLEOTIDE SEQUENCE</scope>
    <source>
        <strain evidence="1">CHK154-13316</strain>
    </source>
</reference>
<evidence type="ECO:0008006" key="3">
    <source>
        <dbReference type="Google" id="ProtNLM"/>
    </source>
</evidence>
<proteinExistence type="predicted"/>
<evidence type="ECO:0000313" key="1">
    <source>
        <dbReference type="EMBL" id="HJG11640.1"/>
    </source>
</evidence>
<dbReference type="EMBL" id="DYVL01000091">
    <property type="protein sequence ID" value="HJG11640.1"/>
    <property type="molecule type" value="Genomic_DNA"/>
</dbReference>
<reference evidence="1" key="2">
    <citation type="submission" date="2021-09" db="EMBL/GenBank/DDBJ databases">
        <authorList>
            <person name="Gilroy R."/>
        </authorList>
    </citation>
    <scope>NUCLEOTIDE SEQUENCE</scope>
    <source>
        <strain evidence="1">CHK154-13316</strain>
    </source>
</reference>
<name>A0A921I5G8_9BACE</name>
<comment type="caution">
    <text evidence="1">The sequence shown here is derived from an EMBL/GenBank/DDBJ whole genome shotgun (WGS) entry which is preliminary data.</text>
</comment>
<dbReference type="AlphaFoldDB" id="A0A921I5G8"/>
<dbReference type="PROSITE" id="PS51257">
    <property type="entry name" value="PROKAR_LIPOPROTEIN"/>
    <property type="match status" value="1"/>
</dbReference>
<accession>A0A921I5G8</accession>
<organism evidence="1 2">
    <name type="scientific">Bacteroides xylanisolvens</name>
    <dbReference type="NCBI Taxonomy" id="371601"/>
    <lineage>
        <taxon>Bacteria</taxon>
        <taxon>Pseudomonadati</taxon>
        <taxon>Bacteroidota</taxon>
        <taxon>Bacteroidia</taxon>
        <taxon>Bacteroidales</taxon>
        <taxon>Bacteroidaceae</taxon>
        <taxon>Bacteroides</taxon>
    </lineage>
</organism>